<feature type="transmembrane region" description="Helical" evidence="1">
    <location>
        <begin position="248"/>
        <end position="267"/>
    </location>
</feature>
<feature type="transmembrane region" description="Helical" evidence="1">
    <location>
        <begin position="25"/>
        <end position="48"/>
    </location>
</feature>
<feature type="transmembrane region" description="Helical" evidence="1">
    <location>
        <begin position="54"/>
        <end position="77"/>
    </location>
</feature>
<feature type="transmembrane region" description="Helical" evidence="1">
    <location>
        <begin position="273"/>
        <end position="293"/>
    </location>
</feature>
<proteinExistence type="predicted"/>
<gene>
    <name evidence="2" type="ORF">PHLCEN_2v4471</name>
</gene>
<keyword evidence="1" id="KW-0472">Membrane</keyword>
<evidence type="ECO:0000313" key="3">
    <source>
        <dbReference type="Proteomes" id="UP000186601"/>
    </source>
</evidence>
<keyword evidence="1" id="KW-1133">Transmembrane helix</keyword>
<sequence length="331" mass="36768">MRPMRPTGLFSPPALWRKLSTRLKYFISLVIFVILLAVVFSEGLMAAASSSGDAWVTNLIDGMVQNQTGIALLGYVYNINIPTRQLQIEWLIIGCGDYRSANTVLYSHGRCGRLSREIDFYVDGTIDPTYAYNPRSNPHPPNSDIPTFVQAMQGFTTTHLLVLYAWKGLDQQYGYPFDGYQLDTTFTAIDHETNQSLPILVLRAIDATDNFFPTLRYDIATEAEDENGATILTRTMEFALARTGFAKTYVLTLFIVNWALTAVVAFITVSAGVGRPMVIVSLCSVFLIVRVGLGSSKRPAEYSKVDVGEDNNYEHSMSEAMKKARLAPDIA</sequence>
<reference evidence="2 3" key="1">
    <citation type="submission" date="2018-02" db="EMBL/GenBank/DDBJ databases">
        <title>Genome sequence of the basidiomycete white-rot fungus Phlebia centrifuga.</title>
        <authorList>
            <person name="Granchi Z."/>
            <person name="Peng M."/>
            <person name="de Vries R.P."/>
            <person name="Hilden K."/>
            <person name="Makela M.R."/>
            <person name="Grigoriev I."/>
            <person name="Riley R."/>
        </authorList>
    </citation>
    <scope>NUCLEOTIDE SEQUENCE [LARGE SCALE GENOMIC DNA]</scope>
    <source>
        <strain evidence="2 3">FBCC195</strain>
    </source>
</reference>
<evidence type="ECO:0000256" key="1">
    <source>
        <dbReference type="SAM" id="Phobius"/>
    </source>
</evidence>
<keyword evidence="3" id="KW-1185">Reference proteome</keyword>
<keyword evidence="1" id="KW-0812">Transmembrane</keyword>
<protein>
    <submittedName>
        <fullName evidence="2">Uncharacterized protein</fullName>
    </submittedName>
</protein>
<organism evidence="2 3">
    <name type="scientific">Hermanssonia centrifuga</name>
    <dbReference type="NCBI Taxonomy" id="98765"/>
    <lineage>
        <taxon>Eukaryota</taxon>
        <taxon>Fungi</taxon>
        <taxon>Dikarya</taxon>
        <taxon>Basidiomycota</taxon>
        <taxon>Agaricomycotina</taxon>
        <taxon>Agaricomycetes</taxon>
        <taxon>Polyporales</taxon>
        <taxon>Meruliaceae</taxon>
        <taxon>Hermanssonia</taxon>
    </lineage>
</organism>
<dbReference type="OrthoDB" id="2923771at2759"/>
<evidence type="ECO:0000313" key="2">
    <source>
        <dbReference type="EMBL" id="PSR94043.1"/>
    </source>
</evidence>
<comment type="caution">
    <text evidence="2">The sequence shown here is derived from an EMBL/GenBank/DDBJ whole genome shotgun (WGS) entry which is preliminary data.</text>
</comment>
<dbReference type="EMBL" id="MLYV02000463">
    <property type="protein sequence ID" value="PSR94043.1"/>
    <property type="molecule type" value="Genomic_DNA"/>
</dbReference>
<name>A0A2R6PN80_9APHY</name>
<dbReference type="Proteomes" id="UP000186601">
    <property type="component" value="Unassembled WGS sequence"/>
</dbReference>
<dbReference type="AlphaFoldDB" id="A0A2R6PN80"/>
<dbReference type="STRING" id="98765.A0A2R6PN80"/>
<accession>A0A2R6PN80</accession>